<dbReference type="EMBL" id="BART01021325">
    <property type="protein sequence ID" value="GAG98909.1"/>
    <property type="molecule type" value="Genomic_DNA"/>
</dbReference>
<proteinExistence type="predicted"/>
<gene>
    <name evidence="1" type="ORF">S01H4_39381</name>
</gene>
<organism evidence="1">
    <name type="scientific">marine sediment metagenome</name>
    <dbReference type="NCBI Taxonomy" id="412755"/>
    <lineage>
        <taxon>unclassified sequences</taxon>
        <taxon>metagenomes</taxon>
        <taxon>ecological metagenomes</taxon>
    </lineage>
</organism>
<feature type="non-terminal residue" evidence="1">
    <location>
        <position position="92"/>
    </location>
</feature>
<sequence length="92" mass="10492">MPKPIFTNKNTRTWIQPDGVGTEFVLFSCHALTNWSRDYDDPVFIKCKSADEYGKKVIVENIPGDQNEPTHTVVAYTSRELDTLLELECPTD</sequence>
<accession>X1BT45</accession>
<dbReference type="AlphaFoldDB" id="X1BT45"/>
<protein>
    <submittedName>
        <fullName evidence="1">Uncharacterized protein</fullName>
    </submittedName>
</protein>
<comment type="caution">
    <text evidence="1">The sequence shown here is derived from an EMBL/GenBank/DDBJ whole genome shotgun (WGS) entry which is preliminary data.</text>
</comment>
<evidence type="ECO:0000313" key="1">
    <source>
        <dbReference type="EMBL" id="GAG98909.1"/>
    </source>
</evidence>
<name>X1BT45_9ZZZZ</name>
<reference evidence="1" key="1">
    <citation type="journal article" date="2014" name="Front. Microbiol.">
        <title>High frequency of phylogenetically diverse reductive dehalogenase-homologous genes in deep subseafloor sedimentary metagenomes.</title>
        <authorList>
            <person name="Kawai M."/>
            <person name="Futagami T."/>
            <person name="Toyoda A."/>
            <person name="Takaki Y."/>
            <person name="Nishi S."/>
            <person name="Hori S."/>
            <person name="Arai W."/>
            <person name="Tsubouchi T."/>
            <person name="Morono Y."/>
            <person name="Uchiyama I."/>
            <person name="Ito T."/>
            <person name="Fujiyama A."/>
            <person name="Inagaki F."/>
            <person name="Takami H."/>
        </authorList>
    </citation>
    <scope>NUCLEOTIDE SEQUENCE</scope>
    <source>
        <strain evidence="1">Expedition CK06-06</strain>
    </source>
</reference>